<dbReference type="Proteomes" id="UP000317893">
    <property type="component" value="Unassembled WGS sequence"/>
</dbReference>
<dbReference type="Gene3D" id="2.40.10.120">
    <property type="match status" value="1"/>
</dbReference>
<dbReference type="Pfam" id="PF13365">
    <property type="entry name" value="Trypsin_2"/>
    <property type="match status" value="1"/>
</dbReference>
<protein>
    <submittedName>
        <fullName evidence="6">S1-C subfamily serine protease</fullName>
    </submittedName>
</protein>
<evidence type="ECO:0000256" key="3">
    <source>
        <dbReference type="SAM" id="MobiDB-lite"/>
    </source>
</evidence>
<feature type="region of interest" description="Disordered" evidence="3">
    <location>
        <begin position="76"/>
        <end position="150"/>
    </location>
</feature>
<proteinExistence type="predicted"/>
<feature type="compositionally biased region" description="Low complexity" evidence="3">
    <location>
        <begin position="76"/>
        <end position="86"/>
    </location>
</feature>
<evidence type="ECO:0000313" key="7">
    <source>
        <dbReference type="Proteomes" id="UP000317893"/>
    </source>
</evidence>
<dbReference type="GO" id="GO:0004252">
    <property type="term" value="F:serine-type endopeptidase activity"/>
    <property type="evidence" value="ECO:0007669"/>
    <property type="project" value="InterPro"/>
</dbReference>
<keyword evidence="4" id="KW-0812">Transmembrane</keyword>
<dbReference type="SMART" id="SM00228">
    <property type="entry name" value="PDZ"/>
    <property type="match status" value="1"/>
</dbReference>
<feature type="compositionally biased region" description="Low complexity" evidence="3">
    <location>
        <begin position="140"/>
        <end position="150"/>
    </location>
</feature>
<dbReference type="Gene3D" id="2.30.42.10">
    <property type="match status" value="1"/>
</dbReference>
<dbReference type="InterPro" id="IPR001478">
    <property type="entry name" value="PDZ"/>
</dbReference>
<feature type="transmembrane region" description="Helical" evidence="4">
    <location>
        <begin position="48"/>
        <end position="70"/>
    </location>
</feature>
<dbReference type="PANTHER" id="PTHR43343:SF3">
    <property type="entry name" value="PROTEASE DO-LIKE 8, CHLOROPLASTIC"/>
    <property type="match status" value="1"/>
</dbReference>
<dbReference type="InterPro" id="IPR036034">
    <property type="entry name" value="PDZ_sf"/>
</dbReference>
<feature type="region of interest" description="Disordered" evidence="3">
    <location>
        <begin position="1"/>
        <end position="42"/>
    </location>
</feature>
<dbReference type="AlphaFoldDB" id="A0A542E0Y5"/>
<dbReference type="InterPro" id="IPR051201">
    <property type="entry name" value="Chloro_Bact_Ser_Proteases"/>
</dbReference>
<evidence type="ECO:0000259" key="5">
    <source>
        <dbReference type="PROSITE" id="PS50106"/>
    </source>
</evidence>
<comment type="caution">
    <text evidence="6">The sequence shown here is derived from an EMBL/GenBank/DDBJ whole genome shotgun (WGS) entry which is preliminary data.</text>
</comment>
<evidence type="ECO:0000313" key="6">
    <source>
        <dbReference type="EMBL" id="TQJ08997.1"/>
    </source>
</evidence>
<keyword evidence="4" id="KW-0472">Membrane</keyword>
<organism evidence="6 7">
    <name type="scientific">Lapillicoccus jejuensis</name>
    <dbReference type="NCBI Taxonomy" id="402171"/>
    <lineage>
        <taxon>Bacteria</taxon>
        <taxon>Bacillati</taxon>
        <taxon>Actinomycetota</taxon>
        <taxon>Actinomycetes</taxon>
        <taxon>Micrococcales</taxon>
        <taxon>Intrasporangiaceae</taxon>
        <taxon>Lapillicoccus</taxon>
    </lineage>
</organism>
<evidence type="ECO:0000256" key="2">
    <source>
        <dbReference type="ARBA" id="ARBA00022801"/>
    </source>
</evidence>
<dbReference type="PRINTS" id="PR00834">
    <property type="entry name" value="PROTEASES2C"/>
</dbReference>
<dbReference type="SUPFAM" id="SSF50494">
    <property type="entry name" value="Trypsin-like serine proteases"/>
    <property type="match status" value="1"/>
</dbReference>
<dbReference type="PROSITE" id="PS50106">
    <property type="entry name" value="PDZ"/>
    <property type="match status" value="1"/>
</dbReference>
<keyword evidence="7" id="KW-1185">Reference proteome</keyword>
<dbReference type="InterPro" id="IPR009003">
    <property type="entry name" value="Peptidase_S1_PA"/>
</dbReference>
<reference evidence="6 7" key="1">
    <citation type="submission" date="2019-06" db="EMBL/GenBank/DDBJ databases">
        <title>Sequencing the genomes of 1000 actinobacteria strains.</title>
        <authorList>
            <person name="Klenk H.-P."/>
        </authorList>
    </citation>
    <scope>NUCLEOTIDE SEQUENCE [LARGE SCALE GENOMIC DNA]</scope>
    <source>
        <strain evidence="6 7">DSM 18607</strain>
    </source>
</reference>
<feature type="domain" description="PDZ" evidence="5">
    <location>
        <begin position="353"/>
        <end position="422"/>
    </location>
</feature>
<feature type="compositionally biased region" description="Low complexity" evidence="3">
    <location>
        <begin position="119"/>
        <end position="133"/>
    </location>
</feature>
<dbReference type="Pfam" id="PF13180">
    <property type="entry name" value="PDZ_2"/>
    <property type="match status" value="1"/>
</dbReference>
<keyword evidence="4" id="KW-1133">Transmembrane helix</keyword>
<feature type="compositionally biased region" description="Gly residues" evidence="3">
    <location>
        <begin position="103"/>
        <end position="118"/>
    </location>
</feature>
<dbReference type="PANTHER" id="PTHR43343">
    <property type="entry name" value="PEPTIDASE S12"/>
    <property type="match status" value="1"/>
</dbReference>
<dbReference type="SUPFAM" id="SSF50156">
    <property type="entry name" value="PDZ domain-like"/>
    <property type="match status" value="1"/>
</dbReference>
<evidence type="ECO:0000256" key="4">
    <source>
        <dbReference type="SAM" id="Phobius"/>
    </source>
</evidence>
<name>A0A542E0Y5_9MICO</name>
<accession>A0A542E0Y5</accession>
<sequence length="438" mass="41814">MTRAADDQTSPESLPRSLPGTPSGALPGAEQPVTPAHRPAGSSGRRRAAALLVAALAVGGVAGGGSVLALRTTAATTSAASSATAGTGTGGASGTTGSPVWWGGRGGWTEGGLGGVSGTSGSTDGTTSGTTSGASGGTTSGTTTSPTSTQLTGLVRIDSTLTDGEAAGTGMVLTADGRVVTNHHVVEGATSIRVTVMSTGRTYTATYVGGDATADVAVLQLQGASGLTPVTFAASAATTGQSVTAVGDAQGESTLTAAPGTVTALAQEIDVQGDDGTTHHLSGLVELAADIVPGDSGGAVYDAAGQVVAMNVAASSGTRDVTGYAIPAATVRQVVDEVVAGRASDTVALGYDGYLGVGLASDGSTTVYGVVAGGPVDGSGLAAGDTVTSVDGTSVSSGDQLRAAVTAHRPGDRVALTWTAPDGTTGSATVVLGTAPIA</sequence>
<keyword evidence="1 6" id="KW-0645">Protease</keyword>
<dbReference type="GO" id="GO:0006508">
    <property type="term" value="P:proteolysis"/>
    <property type="evidence" value="ECO:0007669"/>
    <property type="project" value="UniProtKB-KW"/>
</dbReference>
<dbReference type="EMBL" id="VFMN01000001">
    <property type="protein sequence ID" value="TQJ08997.1"/>
    <property type="molecule type" value="Genomic_DNA"/>
</dbReference>
<dbReference type="InterPro" id="IPR001940">
    <property type="entry name" value="Peptidase_S1C"/>
</dbReference>
<evidence type="ECO:0000256" key="1">
    <source>
        <dbReference type="ARBA" id="ARBA00022670"/>
    </source>
</evidence>
<gene>
    <name evidence="6" type="ORF">FB458_2099</name>
</gene>
<keyword evidence="2" id="KW-0378">Hydrolase</keyword>